<protein>
    <submittedName>
        <fullName evidence="6">Tetratricopeptide repeat domain protein</fullName>
    </submittedName>
</protein>
<evidence type="ECO:0000259" key="5">
    <source>
        <dbReference type="Pfam" id="PF12770"/>
    </source>
</evidence>
<sequence length="1018" mass="112323">MLYSAKLLGFFTATALIIPAMQAPGVAQEPQPLSRQMRQTKQADETTTVLLEVEGVLEAGDDTLNDGSLYDTYTFDGNAGQTIAITLESVEFDTFLLILDNQGDELARNNDIDTEAGNYHSFITLTLPTDGIYTIWANGFDESSRGRYSLTVVDTSPEQAAPILSDASQANVEADRLLDIGLQQFRVSQFREALQSWQQVLDLYRKLGNRQGEANALGNLGLAYFSLGDYEQAIDVYEQRLAITSDLNNRQQEGQNLGKLGNVYFKLGDYQQALRYYEQYLAIARELDSLPDEVIALSSLVQTHIGLQNYQESILLAEEALAIIDEFLALVEDGQGLGGTQISEQDIEQLRQAESILERYIAIVQEIFAQAREGANLDDLNSVFPQYQQAAEAQHQRAIDLYQQRLVAVRQAGNRAEEGQLLGSLGDTHRLLGQPQRAINFYEQQLAVTRDIEDIAGEGDALSNLGRVLNDQGQPELAIIFLKALVQIRESIRDNIQGLDTEVQEAYTNTIADDYRLLADLLLEQGRIPEAQQVLDLLKLEELREFTETTRATWTGGDLQYTDPEQDVIDAHGSLVALGGEVIACEGSACAELDSLYDQLEALTAQYNQQVEEFEAAVRANRAEDEVFVDPDNLSGEAEELLNAYTQDGEQAVLIYPFVLEDKLWLVWAAAGNVIGSVEVPVSQGELASTVQRFGELLKTGNPGTLTELQATSQQLYDWIIRPLETELAANDIDHLIFVNDRVTRYIPMAALYDGEQYLLERYRISTVLAPGLTDTEDRLADIEQSQVLGLGLTQAVADFNPLPAVDAELDAIIRSDATDPAGIYPGQVFLNNDFTLDTLKAQVRGHRVLHLATHAAFVPGRAEESFILLGNGEPLKIDDIEAMHRRLSNLHLVVLSACQTALGGPAGDGTEIAGISSYFLEKGRAETVIASLWSVNDDSTSLLMQRFYELLASGELTKAEALRQAQLSLLYDEETETRLAASRASIVIESRDGQPLATTGLEHPYHWAPFILIGNGL</sequence>
<evidence type="ECO:0000313" key="6">
    <source>
        <dbReference type="EMBL" id="ASC73065.1"/>
    </source>
</evidence>
<dbReference type="KEGG" id="hhg:XM38_040270"/>
<evidence type="ECO:0000256" key="2">
    <source>
        <dbReference type="SAM" id="Coils"/>
    </source>
</evidence>
<dbReference type="InterPro" id="IPR024983">
    <property type="entry name" value="CHAT_dom"/>
</dbReference>
<dbReference type="RefSeq" id="WP_187329474.1">
    <property type="nucleotide sequence ID" value="NZ_CP021983.2"/>
</dbReference>
<dbReference type="InterPro" id="IPR007280">
    <property type="entry name" value="Peptidase_C_arc/bac"/>
</dbReference>
<dbReference type="PROSITE" id="PS50293">
    <property type="entry name" value="TPR_REGION"/>
    <property type="match status" value="1"/>
</dbReference>
<dbReference type="Pfam" id="PF12770">
    <property type="entry name" value="CHAT"/>
    <property type="match status" value="1"/>
</dbReference>
<dbReference type="Proteomes" id="UP000191901">
    <property type="component" value="Chromosome"/>
</dbReference>
<keyword evidence="1" id="KW-0802">TPR repeat</keyword>
<dbReference type="SMART" id="SM00028">
    <property type="entry name" value="TPR"/>
    <property type="match status" value="6"/>
</dbReference>
<organism evidence="6 7">
    <name type="scientific">Halomicronema hongdechloris C2206</name>
    <dbReference type="NCBI Taxonomy" id="1641165"/>
    <lineage>
        <taxon>Bacteria</taxon>
        <taxon>Bacillati</taxon>
        <taxon>Cyanobacteriota</taxon>
        <taxon>Cyanophyceae</taxon>
        <taxon>Nodosilineales</taxon>
        <taxon>Nodosilineaceae</taxon>
        <taxon>Halomicronema</taxon>
    </lineage>
</organism>
<dbReference type="Pfam" id="PF13424">
    <property type="entry name" value="TPR_12"/>
    <property type="match status" value="2"/>
</dbReference>
<keyword evidence="3" id="KW-0732">Signal</keyword>
<dbReference type="Gene3D" id="1.25.40.10">
    <property type="entry name" value="Tetratricopeptide repeat domain"/>
    <property type="match status" value="2"/>
</dbReference>
<dbReference type="SUPFAM" id="SSF48452">
    <property type="entry name" value="TPR-like"/>
    <property type="match status" value="2"/>
</dbReference>
<dbReference type="Pfam" id="PF13176">
    <property type="entry name" value="TPR_7"/>
    <property type="match status" value="1"/>
</dbReference>
<proteinExistence type="predicted"/>
<evidence type="ECO:0000313" key="7">
    <source>
        <dbReference type="Proteomes" id="UP000191901"/>
    </source>
</evidence>
<feature type="signal peptide" evidence="3">
    <location>
        <begin position="1"/>
        <end position="22"/>
    </location>
</feature>
<evidence type="ECO:0000259" key="4">
    <source>
        <dbReference type="Pfam" id="PF04151"/>
    </source>
</evidence>
<accession>A0A1Z3HRZ4</accession>
<feature type="domain" description="CHAT" evidence="5">
    <location>
        <begin position="710"/>
        <end position="1016"/>
    </location>
</feature>
<reference evidence="6 7" key="1">
    <citation type="journal article" date="2016" name="Biochim. Biophys. Acta">
        <title>Characterization of red-shifted phycobilisomes isolated from the chlorophyll f-containing cyanobacterium Halomicronema hongdechloris.</title>
        <authorList>
            <person name="Li Y."/>
            <person name="Lin Y."/>
            <person name="Garvey C.J."/>
            <person name="Birch D."/>
            <person name="Corkery R.W."/>
            <person name="Loughlin P.C."/>
            <person name="Scheer H."/>
            <person name="Willows R.D."/>
            <person name="Chen M."/>
        </authorList>
    </citation>
    <scope>NUCLEOTIDE SEQUENCE [LARGE SCALE GENOMIC DNA]</scope>
    <source>
        <strain evidence="6 7">C2206</strain>
    </source>
</reference>
<dbReference type="PANTHER" id="PTHR10098">
    <property type="entry name" value="RAPSYN-RELATED"/>
    <property type="match status" value="1"/>
</dbReference>
<evidence type="ECO:0000256" key="1">
    <source>
        <dbReference type="PROSITE-ProRule" id="PRU00339"/>
    </source>
</evidence>
<dbReference type="GO" id="GO:0042802">
    <property type="term" value="F:identical protein binding"/>
    <property type="evidence" value="ECO:0007669"/>
    <property type="project" value="InterPro"/>
</dbReference>
<dbReference type="InterPro" id="IPR011990">
    <property type="entry name" value="TPR-like_helical_dom_sf"/>
</dbReference>
<feature type="domain" description="Peptidase C-terminal archaeal/bacterial" evidence="4">
    <location>
        <begin position="70"/>
        <end position="135"/>
    </location>
</feature>
<dbReference type="Pfam" id="PF04151">
    <property type="entry name" value="PPC"/>
    <property type="match status" value="1"/>
</dbReference>
<dbReference type="Gene3D" id="2.60.120.380">
    <property type="match status" value="1"/>
</dbReference>
<dbReference type="PANTHER" id="PTHR10098:SF108">
    <property type="entry name" value="TETRATRICOPEPTIDE REPEAT PROTEIN 28"/>
    <property type="match status" value="1"/>
</dbReference>
<dbReference type="EMBL" id="CP021983">
    <property type="protein sequence ID" value="ASC73065.1"/>
    <property type="molecule type" value="Genomic_DNA"/>
</dbReference>
<dbReference type="Pfam" id="PF07721">
    <property type="entry name" value="TPR_4"/>
    <property type="match status" value="1"/>
</dbReference>
<dbReference type="PROSITE" id="PS50005">
    <property type="entry name" value="TPR"/>
    <property type="match status" value="2"/>
</dbReference>
<feature type="chain" id="PRO_5012170337" evidence="3">
    <location>
        <begin position="23"/>
        <end position="1018"/>
    </location>
</feature>
<keyword evidence="7" id="KW-1185">Reference proteome</keyword>
<dbReference type="STRING" id="1641165.XM38_13015"/>
<gene>
    <name evidence="6" type="ORF">XM38_040270</name>
</gene>
<dbReference type="InterPro" id="IPR011717">
    <property type="entry name" value="TPR-4"/>
</dbReference>
<feature type="repeat" description="TPR" evidence="1">
    <location>
        <begin position="254"/>
        <end position="287"/>
    </location>
</feature>
<name>A0A1Z3HRZ4_9CYAN</name>
<keyword evidence="2" id="KW-0175">Coiled coil</keyword>
<feature type="repeat" description="TPR" evidence="1">
    <location>
        <begin position="214"/>
        <end position="247"/>
    </location>
</feature>
<dbReference type="InterPro" id="IPR019734">
    <property type="entry name" value="TPR_rpt"/>
</dbReference>
<feature type="coiled-coil region" evidence="2">
    <location>
        <begin position="590"/>
        <end position="620"/>
    </location>
</feature>
<evidence type="ECO:0000256" key="3">
    <source>
        <dbReference type="SAM" id="SignalP"/>
    </source>
</evidence>
<dbReference type="AlphaFoldDB" id="A0A1Z3HRZ4"/>